<keyword evidence="2" id="KW-0732">Signal</keyword>
<feature type="signal peptide" evidence="2">
    <location>
        <begin position="1"/>
        <end position="23"/>
    </location>
</feature>
<dbReference type="PANTHER" id="PTHR10963">
    <property type="entry name" value="GLYCOSYL HYDROLASE-RELATED"/>
    <property type="match status" value="1"/>
</dbReference>
<comment type="caution">
    <text evidence="4">The sequence shown here is derived from an EMBL/GenBank/DDBJ whole genome shotgun (WGS) entry which is preliminary data.</text>
</comment>
<dbReference type="CDD" id="cd02181">
    <property type="entry name" value="GH16_fungal_Lam16A_glucanase"/>
    <property type="match status" value="1"/>
</dbReference>
<evidence type="ECO:0000259" key="3">
    <source>
        <dbReference type="PROSITE" id="PS51762"/>
    </source>
</evidence>
<dbReference type="InParanoid" id="A0A066WSF2"/>
<dbReference type="PROSITE" id="PS51762">
    <property type="entry name" value="GH16_2"/>
    <property type="match status" value="1"/>
</dbReference>
<feature type="region of interest" description="Disordered" evidence="1">
    <location>
        <begin position="98"/>
        <end position="151"/>
    </location>
</feature>
<organism evidence="4 5">
    <name type="scientific">Tilletiaria anomala (strain ATCC 24038 / CBS 436.72 / UBC 951)</name>
    <dbReference type="NCBI Taxonomy" id="1037660"/>
    <lineage>
        <taxon>Eukaryota</taxon>
        <taxon>Fungi</taxon>
        <taxon>Dikarya</taxon>
        <taxon>Basidiomycota</taxon>
        <taxon>Ustilaginomycotina</taxon>
        <taxon>Exobasidiomycetes</taxon>
        <taxon>Georgefischeriales</taxon>
        <taxon>Tilletiariaceae</taxon>
        <taxon>Tilletiaria</taxon>
    </lineage>
</organism>
<keyword evidence="5" id="KW-1185">Reference proteome</keyword>
<feature type="chain" id="PRO_5001634096" evidence="2">
    <location>
        <begin position="24"/>
        <end position="447"/>
    </location>
</feature>
<feature type="compositionally biased region" description="Low complexity" evidence="1">
    <location>
        <begin position="135"/>
        <end position="149"/>
    </location>
</feature>
<evidence type="ECO:0000313" key="5">
    <source>
        <dbReference type="Proteomes" id="UP000027361"/>
    </source>
</evidence>
<dbReference type="InterPro" id="IPR013320">
    <property type="entry name" value="ConA-like_dom_sf"/>
</dbReference>
<evidence type="ECO:0000313" key="4">
    <source>
        <dbReference type="EMBL" id="KDN53615.1"/>
    </source>
</evidence>
<proteinExistence type="predicted"/>
<dbReference type="Pfam" id="PF26113">
    <property type="entry name" value="GH16_XgeA"/>
    <property type="match status" value="1"/>
</dbReference>
<protein>
    <submittedName>
        <fullName evidence="4">Glycoside hydrolase family 16 protein</fullName>
    </submittedName>
</protein>
<dbReference type="GeneID" id="25267395"/>
<evidence type="ECO:0000256" key="2">
    <source>
        <dbReference type="SAM" id="SignalP"/>
    </source>
</evidence>
<dbReference type="OMA" id="AKWKINY"/>
<keyword evidence="4" id="KW-0378">Hydrolase</keyword>
<reference evidence="4 5" key="1">
    <citation type="submission" date="2014-05" db="EMBL/GenBank/DDBJ databases">
        <title>Draft genome sequence of a rare smut relative, Tilletiaria anomala UBC 951.</title>
        <authorList>
            <consortium name="DOE Joint Genome Institute"/>
            <person name="Toome M."/>
            <person name="Kuo A."/>
            <person name="Henrissat B."/>
            <person name="Lipzen A."/>
            <person name="Tritt A."/>
            <person name="Yoshinaga Y."/>
            <person name="Zane M."/>
            <person name="Barry K."/>
            <person name="Grigoriev I.V."/>
            <person name="Spatafora J.W."/>
            <person name="Aimea M.C."/>
        </authorList>
    </citation>
    <scope>NUCLEOTIDE SEQUENCE [LARGE SCALE GENOMIC DNA]</scope>
    <source>
        <strain evidence="4 5">UBC 951</strain>
    </source>
</reference>
<dbReference type="STRING" id="1037660.A0A066WSF2"/>
<name>A0A066WSF2_TILAU</name>
<dbReference type="HOGENOM" id="CLU_016972_0_2_1"/>
<dbReference type="GO" id="GO:0009251">
    <property type="term" value="P:glucan catabolic process"/>
    <property type="evidence" value="ECO:0007669"/>
    <property type="project" value="TreeGrafter"/>
</dbReference>
<dbReference type="AlphaFoldDB" id="A0A066WSF2"/>
<dbReference type="InterPro" id="IPR000757">
    <property type="entry name" value="Beta-glucanase-like"/>
</dbReference>
<gene>
    <name evidence="4" type="ORF">K437DRAFT_3466</name>
</gene>
<dbReference type="OrthoDB" id="192832at2759"/>
<sequence>MPVSPLLLASLLLSVVVTSQGHAQANARNSHSPSQAALAWNPVSDPAVDIFAAAQGAAPLVLSRNEDEEIAGSSSANHTVWTPSLRRHAGDLYPQRRTCKKHHKGGGQSGSDGSSSDAADGSSIGSGSASGSGSGSDSSSGGPPSSNSGWKLVTKHQGKTFFSGWNFWSYSDPTHGIVAYQDRESAISKGLAYVDAGGNAIMRADSWTDLEKGVGRPSVRIHSKKTYDEGLVILDVNAMPFGCSIWPAFWGNGPDWPNGGEIDIIEGVNDGKVNQYTLHTSQGCTLDPNSDFSGKQLSTNCYALAHQNAGCAIKDANVHGASYGSALNAANGGVFATRFDSTGVTIWFFNRNRIPDDVKAGQPDPDRWIEQGLKPSAQYKSGTCTFKDYFYKINWIFDITICGEWAGGVYASSGCPGTCAGRVMKGENFANAVWNVTYVKVFQQLPQ</sequence>
<dbReference type="PANTHER" id="PTHR10963:SF24">
    <property type="entry name" value="GLYCOSIDASE C21B10.07-RELATED"/>
    <property type="match status" value="1"/>
</dbReference>
<feature type="domain" description="GH16" evidence="3">
    <location>
        <begin position="137"/>
        <end position="414"/>
    </location>
</feature>
<dbReference type="Gene3D" id="2.60.120.200">
    <property type="match status" value="1"/>
</dbReference>
<dbReference type="GO" id="GO:0004553">
    <property type="term" value="F:hydrolase activity, hydrolyzing O-glycosyl compounds"/>
    <property type="evidence" value="ECO:0007669"/>
    <property type="project" value="InterPro"/>
</dbReference>
<evidence type="ECO:0000256" key="1">
    <source>
        <dbReference type="SAM" id="MobiDB-lite"/>
    </source>
</evidence>
<dbReference type="Proteomes" id="UP000027361">
    <property type="component" value="Unassembled WGS sequence"/>
</dbReference>
<dbReference type="RefSeq" id="XP_013246367.1">
    <property type="nucleotide sequence ID" value="XM_013390913.1"/>
</dbReference>
<feature type="compositionally biased region" description="Low complexity" evidence="1">
    <location>
        <begin position="111"/>
        <end position="127"/>
    </location>
</feature>
<accession>A0A066WSF2</accession>
<dbReference type="SUPFAM" id="SSF49899">
    <property type="entry name" value="Concanavalin A-like lectins/glucanases"/>
    <property type="match status" value="1"/>
</dbReference>
<dbReference type="InterPro" id="IPR050546">
    <property type="entry name" value="Glycosyl_Hydrlase_16"/>
</dbReference>
<dbReference type="EMBL" id="JMSN01000001">
    <property type="protein sequence ID" value="KDN53615.1"/>
    <property type="molecule type" value="Genomic_DNA"/>
</dbReference>